<dbReference type="InterPro" id="IPR010329">
    <property type="entry name" value="3hydroanth_dOase"/>
</dbReference>
<evidence type="ECO:0000313" key="8">
    <source>
        <dbReference type="EMBL" id="GFC70138.1"/>
    </source>
</evidence>
<dbReference type="PANTHER" id="PTHR15497">
    <property type="entry name" value="3-HYDROXYANTHRANILATE 3,4-DIOXYGENASE"/>
    <property type="match status" value="1"/>
</dbReference>
<evidence type="ECO:0000256" key="3">
    <source>
        <dbReference type="ARBA" id="ARBA00022642"/>
    </source>
</evidence>
<dbReference type="InterPro" id="IPR011051">
    <property type="entry name" value="RmlC_Cupin_sf"/>
</dbReference>
<evidence type="ECO:0000256" key="2">
    <source>
        <dbReference type="ARBA" id="ARBA00002752"/>
    </source>
</evidence>
<dbReference type="Gene3D" id="2.60.120.10">
    <property type="entry name" value="Jelly Rolls"/>
    <property type="match status" value="1"/>
</dbReference>
<dbReference type="EMBL" id="BKCJ011027618">
    <property type="protein sequence ID" value="GFC70138.1"/>
    <property type="molecule type" value="Genomic_DNA"/>
</dbReference>
<protein>
    <recommendedName>
        <fullName evidence="9">3-hydroxyanthranilate 3,4-dioxygenase</fullName>
    </recommendedName>
</protein>
<evidence type="ECO:0000256" key="1">
    <source>
        <dbReference type="ARBA" id="ARBA00001954"/>
    </source>
</evidence>
<organism evidence="8">
    <name type="scientific">Tanacetum cinerariifolium</name>
    <name type="common">Dalmatian daisy</name>
    <name type="synonym">Chrysanthemum cinerariifolium</name>
    <dbReference type="NCBI Taxonomy" id="118510"/>
    <lineage>
        <taxon>Eukaryota</taxon>
        <taxon>Viridiplantae</taxon>
        <taxon>Streptophyta</taxon>
        <taxon>Embryophyta</taxon>
        <taxon>Tracheophyta</taxon>
        <taxon>Spermatophyta</taxon>
        <taxon>Magnoliopsida</taxon>
        <taxon>eudicotyledons</taxon>
        <taxon>Gunneridae</taxon>
        <taxon>Pentapetalae</taxon>
        <taxon>asterids</taxon>
        <taxon>campanulids</taxon>
        <taxon>Asterales</taxon>
        <taxon>Asteraceae</taxon>
        <taxon>Asteroideae</taxon>
        <taxon>Anthemideae</taxon>
        <taxon>Anthemidinae</taxon>
        <taxon>Tanacetum</taxon>
    </lineage>
</organism>
<dbReference type="HAMAP" id="MF_00825">
    <property type="entry name" value="3_HAO"/>
    <property type="match status" value="1"/>
</dbReference>
<dbReference type="PANTHER" id="PTHR15497:SF1">
    <property type="entry name" value="3-HYDROXYANTHRANILATE 3,4-DIOXYGENASE"/>
    <property type="match status" value="1"/>
</dbReference>
<keyword evidence="6" id="KW-0560">Oxidoreductase</keyword>
<dbReference type="Pfam" id="PF06052">
    <property type="entry name" value="3-HAO"/>
    <property type="match status" value="1"/>
</dbReference>
<dbReference type="GO" id="GO:0005506">
    <property type="term" value="F:iron ion binding"/>
    <property type="evidence" value="ECO:0007669"/>
    <property type="project" value="InterPro"/>
</dbReference>
<keyword evidence="3" id="KW-0662">Pyridine nucleotide biosynthesis</keyword>
<proteinExistence type="inferred from homology"/>
<keyword evidence="4" id="KW-0479">Metal-binding</keyword>
<dbReference type="GO" id="GO:0000334">
    <property type="term" value="F:3-hydroxyanthranilate 3,4-dioxygenase activity"/>
    <property type="evidence" value="ECO:0007669"/>
    <property type="project" value="InterPro"/>
</dbReference>
<evidence type="ECO:0000256" key="5">
    <source>
        <dbReference type="ARBA" id="ARBA00022964"/>
    </source>
</evidence>
<keyword evidence="7" id="KW-0408">Iron</keyword>
<dbReference type="NCBIfam" id="NF009763">
    <property type="entry name" value="PRK13264.1"/>
    <property type="match status" value="1"/>
</dbReference>
<dbReference type="SUPFAM" id="SSF51182">
    <property type="entry name" value="RmlC-like cupins"/>
    <property type="match status" value="1"/>
</dbReference>
<feature type="non-terminal residue" evidence="8">
    <location>
        <position position="213"/>
    </location>
</feature>
<evidence type="ECO:0008006" key="9">
    <source>
        <dbReference type="Google" id="ProtNLM"/>
    </source>
</evidence>
<reference evidence="8" key="1">
    <citation type="journal article" date="2019" name="Sci. Rep.">
        <title>Draft genome of Tanacetum cinerariifolium, the natural source of mosquito coil.</title>
        <authorList>
            <person name="Yamashiro T."/>
            <person name="Shiraishi A."/>
            <person name="Satake H."/>
            <person name="Nakayama K."/>
        </authorList>
    </citation>
    <scope>NUCLEOTIDE SEQUENCE</scope>
</reference>
<dbReference type="GO" id="GO:0019363">
    <property type="term" value="P:pyridine nucleotide biosynthetic process"/>
    <property type="evidence" value="ECO:0007669"/>
    <property type="project" value="UniProtKB-KW"/>
</dbReference>
<dbReference type="CDD" id="cd06123">
    <property type="entry name" value="cupin_HAO"/>
    <property type="match status" value="1"/>
</dbReference>
<dbReference type="AlphaFoldDB" id="A0A699QJM9"/>
<keyword evidence="5" id="KW-0223">Dioxygenase</keyword>
<evidence type="ECO:0000256" key="4">
    <source>
        <dbReference type="ARBA" id="ARBA00022723"/>
    </source>
</evidence>
<name>A0A699QJM9_TANCI</name>
<evidence type="ECO:0000256" key="6">
    <source>
        <dbReference type="ARBA" id="ARBA00023002"/>
    </source>
</evidence>
<sequence>MITRPFNFQKWVAEHRHLLKPPVGNQQVFKDNKDFIVMVVGGPNARKDYHVDEGEELFWQLEGEMTVKIIEDGQPVDIIIGPGDMFLLPPGVPHSPRRPAGTVGLVLERYRTAGELDGFQWYCENCGNKLYEEYAEITDIVAQLPPIMDRFWANDDLRTCKHLLWLASLAGIVGLLASRALVALSPVAGVVAALLNPHLRRDLAGYFRNGAAL</sequence>
<comment type="cofactor">
    <cofactor evidence="1">
        <name>Fe(2+)</name>
        <dbReference type="ChEBI" id="CHEBI:29033"/>
    </cofactor>
</comment>
<dbReference type="InterPro" id="IPR014710">
    <property type="entry name" value="RmlC-like_jellyroll"/>
</dbReference>
<dbReference type="NCBIfam" id="TIGR03037">
    <property type="entry name" value="anthran_nbaC"/>
    <property type="match status" value="1"/>
</dbReference>
<gene>
    <name evidence="8" type="ORF">Tci_842108</name>
</gene>
<evidence type="ECO:0000256" key="7">
    <source>
        <dbReference type="ARBA" id="ARBA00023004"/>
    </source>
</evidence>
<accession>A0A699QJM9</accession>
<comment type="function">
    <text evidence="2">Catalyzes the oxidative ring opening of 3-hydroxyanthranilate to 2-amino-3-carboxymuconate semialdehyde, which spontaneously cyclizes to quinolinate.</text>
</comment>
<comment type="caution">
    <text evidence="8">The sequence shown here is derived from an EMBL/GenBank/DDBJ whole genome shotgun (WGS) entry which is preliminary data.</text>
</comment>